<dbReference type="EMBL" id="CAADRP010001630">
    <property type="protein sequence ID" value="VFU45876.1"/>
    <property type="molecule type" value="Genomic_DNA"/>
</dbReference>
<reference evidence="2" key="1">
    <citation type="submission" date="2019-03" db="EMBL/GenBank/DDBJ databases">
        <authorList>
            <person name="Mank J."/>
            <person name="Almeida P."/>
        </authorList>
    </citation>
    <scope>NUCLEOTIDE SEQUENCE</scope>
    <source>
        <strain evidence="2">78183</strain>
    </source>
</reference>
<protein>
    <submittedName>
        <fullName evidence="2">Uncharacterized protein</fullName>
    </submittedName>
</protein>
<dbReference type="AlphaFoldDB" id="A0A6N2M803"/>
<evidence type="ECO:0000313" key="2">
    <source>
        <dbReference type="EMBL" id="VFU45876.1"/>
    </source>
</evidence>
<evidence type="ECO:0000256" key="1">
    <source>
        <dbReference type="SAM" id="MobiDB-lite"/>
    </source>
</evidence>
<proteinExistence type="predicted"/>
<feature type="region of interest" description="Disordered" evidence="1">
    <location>
        <begin position="67"/>
        <end position="128"/>
    </location>
</feature>
<gene>
    <name evidence="2" type="ORF">SVIM_LOCUS289161</name>
</gene>
<name>A0A6N2M803_SALVM</name>
<sequence length="128" mass="14251">MISSSFVEQRPWHNITMSLDPVSCNKPTSFSPCLFDIVTFCCSTTGFWADRGRAILTVTARLKGEKKRTCKAQQRTGSERKRRLGSRVNELLRPWSAGSGSSRSDGRRQLIREIGAALPDSSENQSIS</sequence>
<organism evidence="2">
    <name type="scientific">Salix viminalis</name>
    <name type="common">Common osier</name>
    <name type="synonym">Basket willow</name>
    <dbReference type="NCBI Taxonomy" id="40686"/>
    <lineage>
        <taxon>Eukaryota</taxon>
        <taxon>Viridiplantae</taxon>
        <taxon>Streptophyta</taxon>
        <taxon>Embryophyta</taxon>
        <taxon>Tracheophyta</taxon>
        <taxon>Spermatophyta</taxon>
        <taxon>Magnoliopsida</taxon>
        <taxon>eudicotyledons</taxon>
        <taxon>Gunneridae</taxon>
        <taxon>Pentapetalae</taxon>
        <taxon>rosids</taxon>
        <taxon>fabids</taxon>
        <taxon>Malpighiales</taxon>
        <taxon>Salicaceae</taxon>
        <taxon>Saliceae</taxon>
        <taxon>Salix</taxon>
    </lineage>
</organism>
<accession>A0A6N2M803</accession>